<evidence type="ECO:0000313" key="11">
    <source>
        <dbReference type="Proteomes" id="UP000184041"/>
    </source>
</evidence>
<keyword evidence="5" id="KW-0732">Signal</keyword>
<protein>
    <submittedName>
        <fullName evidence="10">Flagellar L-ring protein FlgH</fullName>
    </submittedName>
</protein>
<dbReference type="RefSeq" id="WP_073066818.1">
    <property type="nucleotide sequence ID" value="NZ_FQUS01000020.1"/>
</dbReference>
<evidence type="ECO:0000256" key="3">
    <source>
        <dbReference type="ARBA" id="ARBA00004442"/>
    </source>
</evidence>
<dbReference type="PRINTS" id="PR01008">
    <property type="entry name" value="FLGLRINGFLGH"/>
</dbReference>
<keyword evidence="10" id="KW-0282">Flagellum</keyword>
<evidence type="ECO:0000256" key="7">
    <source>
        <dbReference type="ARBA" id="ARBA00023143"/>
    </source>
</evidence>
<reference evidence="10 11" key="1">
    <citation type="submission" date="2016-11" db="EMBL/GenBank/DDBJ databases">
        <authorList>
            <person name="Jaros S."/>
            <person name="Januszkiewicz K."/>
            <person name="Wedrychowicz H."/>
        </authorList>
    </citation>
    <scope>NUCLEOTIDE SEQUENCE [LARGE SCALE GENOMIC DNA]</scope>
    <source>
        <strain evidence="10 11">DSM 21986</strain>
    </source>
</reference>
<keyword evidence="11" id="KW-1185">Reference proteome</keyword>
<evidence type="ECO:0000256" key="2">
    <source>
        <dbReference type="ARBA" id="ARBA00004117"/>
    </source>
</evidence>
<comment type="function">
    <text evidence="1">Assembles around the rod to form the L-ring and probably protects the motor/basal body from shearing forces during rotation.</text>
</comment>
<evidence type="ECO:0000313" key="10">
    <source>
        <dbReference type="EMBL" id="SHG13977.1"/>
    </source>
</evidence>
<dbReference type="GO" id="GO:0071973">
    <property type="term" value="P:bacterial-type flagellum-dependent cell motility"/>
    <property type="evidence" value="ECO:0007669"/>
    <property type="project" value="InterPro"/>
</dbReference>
<evidence type="ECO:0000256" key="1">
    <source>
        <dbReference type="ARBA" id="ARBA00002591"/>
    </source>
</evidence>
<keyword evidence="8" id="KW-0998">Cell outer membrane</keyword>
<dbReference type="Proteomes" id="UP000184041">
    <property type="component" value="Unassembled WGS sequence"/>
</dbReference>
<sequence>METNALTIRHTVLVFVLTLVAAVPVWGQSMYEDNSASQVGDIITVILQENITGSTSSDAQNSSNAAAAAEGSASSNFMPFQPTFGTGAQVNYDSDERVETNQGQLLEGVMSVEVTEVTPSGNLVIEGSRSTEINGERHRMDLTGVVRPRDINGRNQIVSYRVANARINYEKDGDIRGVTKKEGFFKRVALAGVGIVVGAAVVLKSMNQ</sequence>
<keyword evidence="7" id="KW-0975">Bacterial flagellum</keyword>
<dbReference type="PANTHER" id="PTHR34933:SF1">
    <property type="entry name" value="FLAGELLAR L-RING PROTEIN"/>
    <property type="match status" value="1"/>
</dbReference>
<keyword evidence="10" id="KW-0969">Cilium</keyword>
<keyword evidence="10" id="KW-0966">Cell projection</keyword>
<proteinExistence type="inferred from homology"/>
<comment type="subcellular location">
    <subcellularLocation>
        <location evidence="2">Bacterial flagellum basal body</location>
    </subcellularLocation>
    <subcellularLocation>
        <location evidence="3">Cell outer membrane</location>
    </subcellularLocation>
</comment>
<dbReference type="GO" id="GO:0009427">
    <property type="term" value="C:bacterial-type flagellum basal body, distal rod, L ring"/>
    <property type="evidence" value="ECO:0007669"/>
    <property type="project" value="InterPro"/>
</dbReference>
<evidence type="ECO:0000256" key="6">
    <source>
        <dbReference type="ARBA" id="ARBA00023136"/>
    </source>
</evidence>
<dbReference type="GO" id="GO:0009279">
    <property type="term" value="C:cell outer membrane"/>
    <property type="evidence" value="ECO:0007669"/>
    <property type="project" value="UniProtKB-SubCell"/>
</dbReference>
<organism evidence="10 11">
    <name type="scientific">Fodinibius roseus</name>
    <dbReference type="NCBI Taxonomy" id="1194090"/>
    <lineage>
        <taxon>Bacteria</taxon>
        <taxon>Pseudomonadati</taxon>
        <taxon>Balneolota</taxon>
        <taxon>Balneolia</taxon>
        <taxon>Balneolales</taxon>
        <taxon>Balneolaceae</taxon>
        <taxon>Fodinibius</taxon>
    </lineage>
</organism>
<dbReference type="InterPro" id="IPR000527">
    <property type="entry name" value="Flag_Lring"/>
</dbReference>
<dbReference type="GO" id="GO:0003774">
    <property type="term" value="F:cytoskeletal motor activity"/>
    <property type="evidence" value="ECO:0007669"/>
    <property type="project" value="InterPro"/>
</dbReference>
<dbReference type="AlphaFoldDB" id="A0A1M5HDH4"/>
<comment type="similarity">
    <text evidence="4">Belongs to the FlgH family.</text>
</comment>
<keyword evidence="9" id="KW-0812">Transmembrane</keyword>
<dbReference type="OrthoDB" id="9789463at2"/>
<feature type="transmembrane region" description="Helical" evidence="9">
    <location>
        <begin position="184"/>
        <end position="203"/>
    </location>
</feature>
<dbReference type="Pfam" id="PF02107">
    <property type="entry name" value="FlgH"/>
    <property type="match status" value="1"/>
</dbReference>
<dbReference type="PANTHER" id="PTHR34933">
    <property type="entry name" value="FLAGELLAR L-RING PROTEIN"/>
    <property type="match status" value="1"/>
</dbReference>
<evidence type="ECO:0000256" key="9">
    <source>
        <dbReference type="SAM" id="Phobius"/>
    </source>
</evidence>
<gene>
    <name evidence="10" type="ORF">SAMN05443144_1208</name>
</gene>
<keyword evidence="9" id="KW-1133">Transmembrane helix</keyword>
<name>A0A1M5HDH4_9BACT</name>
<dbReference type="STRING" id="1194090.SAMN05443144_1208"/>
<dbReference type="EMBL" id="FQUS01000020">
    <property type="protein sequence ID" value="SHG13977.1"/>
    <property type="molecule type" value="Genomic_DNA"/>
</dbReference>
<evidence type="ECO:0000256" key="5">
    <source>
        <dbReference type="ARBA" id="ARBA00022729"/>
    </source>
</evidence>
<keyword evidence="6 9" id="KW-0472">Membrane</keyword>
<evidence type="ECO:0000256" key="8">
    <source>
        <dbReference type="ARBA" id="ARBA00023237"/>
    </source>
</evidence>
<evidence type="ECO:0000256" key="4">
    <source>
        <dbReference type="ARBA" id="ARBA00006929"/>
    </source>
</evidence>
<accession>A0A1M5HDH4</accession>